<feature type="coiled-coil region" evidence="1">
    <location>
        <begin position="94"/>
        <end position="121"/>
    </location>
</feature>
<name>A0ABM8V9K4_9BACL</name>
<accession>A0ABM8V9K4</accession>
<keyword evidence="1" id="KW-0175">Coiled coil</keyword>
<evidence type="ECO:0000313" key="3">
    <source>
        <dbReference type="EMBL" id="CAG7613674.1"/>
    </source>
</evidence>
<feature type="domain" description="Transcription regulator PadR N-terminal" evidence="2">
    <location>
        <begin position="1"/>
        <end position="68"/>
    </location>
</feature>
<dbReference type="EMBL" id="CAJVCE010000001">
    <property type="protein sequence ID" value="CAG7613674.1"/>
    <property type="molecule type" value="Genomic_DNA"/>
</dbReference>
<evidence type="ECO:0000256" key="1">
    <source>
        <dbReference type="SAM" id="Coils"/>
    </source>
</evidence>
<comment type="caution">
    <text evidence="3">The sequence shown here is derived from an EMBL/GenBank/DDBJ whole genome shotgun (WGS) entry which is preliminary data.</text>
</comment>
<evidence type="ECO:0000259" key="2">
    <source>
        <dbReference type="Pfam" id="PF03551"/>
    </source>
</evidence>
<proteinExistence type="predicted"/>
<reference evidence="3 4" key="1">
    <citation type="submission" date="2021-06" db="EMBL/GenBank/DDBJ databases">
        <authorList>
            <person name="Criscuolo A."/>
        </authorList>
    </citation>
    <scope>NUCLEOTIDE SEQUENCE [LARGE SCALE GENOMIC DNA]</scope>
    <source>
        <strain evidence="4">CIP 111802</strain>
    </source>
</reference>
<sequence>MHPYRIQQLIKERGKDEVINVRQRTNIYQTIDRLLRDGLISVRETARETGKPDRTIYEATDEGRGVLAQWLREILSTPCEEFPEFPVAVSFAPMLTSEDTTKQLETRLHALEQELGRLDSLFATHKDVIPRLFMLEMEYKRAMLVAELEWVGSVVMDLRTGALTWNDDWLREITKQFESRG</sequence>
<dbReference type="Proteomes" id="UP000730618">
    <property type="component" value="Unassembled WGS sequence"/>
</dbReference>
<protein>
    <recommendedName>
        <fullName evidence="2">Transcription regulator PadR N-terminal domain-containing protein</fullName>
    </recommendedName>
</protein>
<keyword evidence="4" id="KW-1185">Reference proteome</keyword>
<organism evidence="3 4">
    <name type="scientific">Paenibacillus allorhizosphaerae</name>
    <dbReference type="NCBI Taxonomy" id="2849866"/>
    <lineage>
        <taxon>Bacteria</taxon>
        <taxon>Bacillati</taxon>
        <taxon>Bacillota</taxon>
        <taxon>Bacilli</taxon>
        <taxon>Bacillales</taxon>
        <taxon>Paenibacillaceae</taxon>
        <taxon>Paenibacillus</taxon>
    </lineage>
</organism>
<gene>
    <name evidence="3" type="ORF">PAECIP111802_00002</name>
</gene>
<evidence type="ECO:0000313" key="4">
    <source>
        <dbReference type="Proteomes" id="UP000730618"/>
    </source>
</evidence>
<dbReference type="InterPro" id="IPR005149">
    <property type="entry name" value="Tscrpt_reg_PadR_N"/>
</dbReference>
<dbReference type="Pfam" id="PF03551">
    <property type="entry name" value="PadR"/>
    <property type="match status" value="1"/>
</dbReference>